<protein>
    <submittedName>
        <fullName evidence="2">Uncharacterized protein</fullName>
    </submittedName>
</protein>
<reference evidence="2" key="1">
    <citation type="submission" date="2023-01" db="EMBL/GenBank/DDBJ databases">
        <title>Genome assembly of the deep-sea coral Lophelia pertusa.</title>
        <authorList>
            <person name="Herrera S."/>
            <person name="Cordes E."/>
        </authorList>
    </citation>
    <scope>NUCLEOTIDE SEQUENCE</scope>
    <source>
        <strain evidence="2">USNM1676648</strain>
        <tissue evidence="2">Polyp</tissue>
    </source>
</reference>
<feature type="region of interest" description="Disordered" evidence="1">
    <location>
        <begin position="59"/>
        <end position="79"/>
    </location>
</feature>
<feature type="compositionally biased region" description="Polar residues" evidence="1">
    <location>
        <begin position="70"/>
        <end position="79"/>
    </location>
</feature>
<organism evidence="2 3">
    <name type="scientific">Desmophyllum pertusum</name>
    <dbReference type="NCBI Taxonomy" id="174260"/>
    <lineage>
        <taxon>Eukaryota</taxon>
        <taxon>Metazoa</taxon>
        <taxon>Cnidaria</taxon>
        <taxon>Anthozoa</taxon>
        <taxon>Hexacorallia</taxon>
        <taxon>Scleractinia</taxon>
        <taxon>Caryophylliina</taxon>
        <taxon>Caryophylliidae</taxon>
        <taxon>Desmophyllum</taxon>
    </lineage>
</organism>
<accession>A0A9X0A5T7</accession>
<evidence type="ECO:0000313" key="2">
    <source>
        <dbReference type="EMBL" id="KAJ7393623.1"/>
    </source>
</evidence>
<evidence type="ECO:0000256" key="1">
    <source>
        <dbReference type="SAM" id="MobiDB-lite"/>
    </source>
</evidence>
<name>A0A9X0A5T7_9CNID</name>
<dbReference type="Proteomes" id="UP001163046">
    <property type="component" value="Unassembled WGS sequence"/>
</dbReference>
<dbReference type="EMBL" id="MU825398">
    <property type="protein sequence ID" value="KAJ7393623.1"/>
    <property type="molecule type" value="Genomic_DNA"/>
</dbReference>
<evidence type="ECO:0000313" key="3">
    <source>
        <dbReference type="Proteomes" id="UP001163046"/>
    </source>
</evidence>
<keyword evidence="3" id="KW-1185">Reference proteome</keyword>
<feature type="region of interest" description="Disordered" evidence="1">
    <location>
        <begin position="174"/>
        <end position="197"/>
    </location>
</feature>
<feature type="compositionally biased region" description="Polar residues" evidence="1">
    <location>
        <begin position="183"/>
        <end position="197"/>
    </location>
</feature>
<dbReference type="OrthoDB" id="522106at2759"/>
<dbReference type="AlphaFoldDB" id="A0A9X0A5T7"/>
<gene>
    <name evidence="2" type="ORF">OS493_006610</name>
</gene>
<proteinExistence type="predicted"/>
<sequence length="197" mass="22143">MSETLTENSADVIAAGKAEDYHTNEKQENLMSREASVLGTEESISGCTEEEIEEACENNMNDGDSHFESRTASMSFNSDTTENSFRYVSTADEGKVEENSAPALDYKTDTVAPDELSSEPEQQQNPAIQDNPFLQSVKYLEKHQILRLFQNFAAQIVYIDLTIRYSIWLMSWRGPGKRRNRSRPGSPQKARSLTASD</sequence>
<comment type="caution">
    <text evidence="2">The sequence shown here is derived from an EMBL/GenBank/DDBJ whole genome shotgun (WGS) entry which is preliminary data.</text>
</comment>